<evidence type="ECO:0000256" key="1">
    <source>
        <dbReference type="SAM" id="Phobius"/>
    </source>
</evidence>
<dbReference type="PATRIC" id="fig|84531.8.peg.3532"/>
<dbReference type="Proteomes" id="UP000060787">
    <property type="component" value="Chromosome"/>
</dbReference>
<dbReference type="EMBL" id="CP011129">
    <property type="protein sequence ID" value="ALN81639.1"/>
    <property type="molecule type" value="Genomic_DNA"/>
</dbReference>
<evidence type="ECO:0000313" key="3">
    <source>
        <dbReference type="Proteomes" id="UP000060787"/>
    </source>
</evidence>
<dbReference type="STRING" id="84531.LA76x_3515"/>
<gene>
    <name evidence="2" type="ORF">LA76x_3515</name>
</gene>
<dbReference type="KEGG" id="lab:LA76x_3515"/>
<evidence type="ECO:0008006" key="4">
    <source>
        <dbReference type="Google" id="ProtNLM"/>
    </source>
</evidence>
<keyword evidence="1" id="KW-0812">Transmembrane</keyword>
<accession>A0A0S2FDJ0</accession>
<organism evidence="2 3">
    <name type="scientific">Lysobacter antibioticus</name>
    <dbReference type="NCBI Taxonomy" id="84531"/>
    <lineage>
        <taxon>Bacteria</taxon>
        <taxon>Pseudomonadati</taxon>
        <taxon>Pseudomonadota</taxon>
        <taxon>Gammaproteobacteria</taxon>
        <taxon>Lysobacterales</taxon>
        <taxon>Lysobacteraceae</taxon>
        <taxon>Lysobacter</taxon>
    </lineage>
</organism>
<keyword evidence="1" id="KW-1133">Transmembrane helix</keyword>
<dbReference type="RefSeq" id="WP_057918623.1">
    <property type="nucleotide sequence ID" value="NZ_CP011129.1"/>
</dbReference>
<feature type="transmembrane region" description="Helical" evidence="1">
    <location>
        <begin position="39"/>
        <end position="60"/>
    </location>
</feature>
<name>A0A0S2FDJ0_LYSAN</name>
<reference evidence="2 3" key="1">
    <citation type="journal article" date="2015" name="BMC Genomics">
        <title>Comparative genomics and metabolic profiling of the genus Lysobacter.</title>
        <authorList>
            <person name="de Bruijn I."/>
            <person name="Cheng X."/>
            <person name="de Jager V."/>
            <person name="Exposito R.G."/>
            <person name="Watrous J."/>
            <person name="Patel N."/>
            <person name="Postma J."/>
            <person name="Dorrestein P.C."/>
            <person name="Kobayashi D."/>
            <person name="Raaijmakers J.M."/>
        </authorList>
    </citation>
    <scope>NUCLEOTIDE SEQUENCE [LARGE SCALE GENOMIC DNA]</scope>
    <source>
        <strain evidence="2 3">76</strain>
    </source>
</reference>
<keyword evidence="1" id="KW-0472">Membrane</keyword>
<protein>
    <recommendedName>
        <fullName evidence="4">Transmembrane protein</fullName>
    </recommendedName>
</protein>
<sequence>MNLHIGITTALVAAALLGLDLYATWTVWREPDLTGLQKGLQSALVWMIPLLGAILCLNVVRAMNRAPMARSSFPTSD</sequence>
<evidence type="ECO:0000313" key="2">
    <source>
        <dbReference type="EMBL" id="ALN81639.1"/>
    </source>
</evidence>
<dbReference type="AlphaFoldDB" id="A0A0S2FDJ0"/>
<proteinExistence type="predicted"/>
<keyword evidence="3" id="KW-1185">Reference proteome</keyword>